<dbReference type="PANTHER" id="PTHR23056">
    <property type="entry name" value="CALCINEURIN B"/>
    <property type="match status" value="1"/>
</dbReference>
<evidence type="ECO:0000256" key="2">
    <source>
        <dbReference type="ARBA" id="ARBA00023774"/>
    </source>
</evidence>
<dbReference type="GO" id="GO:0016020">
    <property type="term" value="C:membrane"/>
    <property type="evidence" value="ECO:0007669"/>
    <property type="project" value="UniProtKB-SubCell"/>
</dbReference>
<reference evidence="6 7" key="1">
    <citation type="journal article" date="2018" name="PLoS Genet.">
        <title>Population sequencing reveals clonal diversity and ancestral inbreeding in the grapevine cultivar Chardonnay.</title>
        <authorList>
            <person name="Roach M.J."/>
            <person name="Johnson D.L."/>
            <person name="Bohlmann J."/>
            <person name="van Vuuren H.J."/>
            <person name="Jones S.J."/>
            <person name="Pretorius I.S."/>
            <person name="Schmidt S.A."/>
            <person name="Borneman A.R."/>
        </authorList>
    </citation>
    <scope>NUCLEOTIDE SEQUENCE [LARGE SCALE GENOMIC DNA]</scope>
    <source>
        <strain evidence="7">cv. Chardonnay</strain>
        <tissue evidence="6">Leaf</tissue>
    </source>
</reference>
<accession>A0A438EXC5</accession>
<dbReference type="SMART" id="SM00054">
    <property type="entry name" value="EFh"/>
    <property type="match status" value="3"/>
</dbReference>
<keyword evidence="3 4" id="KW-0472">Membrane</keyword>
<dbReference type="PROSITE" id="PS50222">
    <property type="entry name" value="EF_HAND_2"/>
    <property type="match status" value="2"/>
</dbReference>
<evidence type="ECO:0000313" key="7">
    <source>
        <dbReference type="Proteomes" id="UP000288805"/>
    </source>
</evidence>
<comment type="function">
    <text evidence="3">Acts as a calcium sensor. CBL proteins interact with CIPK serine-threonine protein kinases. Binding of a CBL protein to the regulatory NAF domain of a CIPK protein lead to the activation of the kinase in a calcium-dependent manner.</text>
</comment>
<evidence type="ECO:0000313" key="6">
    <source>
        <dbReference type="EMBL" id="RVW52336.1"/>
    </source>
</evidence>
<feature type="transmembrane region" description="Helical" evidence="4">
    <location>
        <begin position="23"/>
        <end position="43"/>
    </location>
</feature>
<keyword evidence="1 3" id="KW-0677">Repeat</keyword>
<dbReference type="GO" id="GO:0019900">
    <property type="term" value="F:kinase binding"/>
    <property type="evidence" value="ECO:0007669"/>
    <property type="project" value="UniProtKB-UniRule"/>
</dbReference>
<feature type="domain" description="EF-hand" evidence="5">
    <location>
        <begin position="145"/>
        <end position="180"/>
    </location>
</feature>
<dbReference type="InterPro" id="IPR002048">
    <property type="entry name" value="EF_hand_dom"/>
</dbReference>
<dbReference type="EMBL" id="QGNW01001168">
    <property type="protein sequence ID" value="RVW52336.1"/>
    <property type="molecule type" value="Genomic_DNA"/>
</dbReference>
<comment type="subcellular location">
    <subcellularLocation>
        <location evidence="3">Membrane</location>
    </subcellularLocation>
</comment>
<dbReference type="Gene3D" id="1.10.238.10">
    <property type="entry name" value="EF-hand"/>
    <property type="match status" value="1"/>
</dbReference>
<dbReference type="CDD" id="cd00051">
    <property type="entry name" value="EFh"/>
    <property type="match status" value="1"/>
</dbReference>
<keyword evidence="4" id="KW-0812">Transmembrane</keyword>
<evidence type="ECO:0000256" key="4">
    <source>
        <dbReference type="SAM" id="Phobius"/>
    </source>
</evidence>
<comment type="similarity">
    <text evidence="2 3">Belongs to the calcineurin regulatory subunit family.</text>
</comment>
<dbReference type="GO" id="GO:0019722">
    <property type="term" value="P:calcium-mediated signaling"/>
    <property type="evidence" value="ECO:0007669"/>
    <property type="project" value="UniProtKB-UniRule"/>
</dbReference>
<comment type="subunit">
    <text evidence="3">Homodimer. Interacts with CIPK.</text>
</comment>
<protein>
    <recommendedName>
        <fullName evidence="3">Calcineurin B-like protein</fullName>
    </recommendedName>
</protein>
<keyword evidence="3" id="KW-0479">Metal-binding</keyword>
<name>A0A438EXC5_VITVI</name>
<gene>
    <name evidence="6" type="primary">CBL9_2</name>
    <name evidence="6" type="ORF">CK203_072064</name>
</gene>
<comment type="caution">
    <text evidence="6">The sequence shown here is derived from an EMBL/GenBank/DDBJ whole genome shotgun (WGS) entry which is preliminary data.</text>
</comment>
<proteinExistence type="inferred from homology"/>
<dbReference type="InterPro" id="IPR045198">
    <property type="entry name" value="CNBL1-10"/>
</dbReference>
<keyword evidence="4" id="KW-1133">Transmembrane helix</keyword>
<dbReference type="InterPro" id="IPR011992">
    <property type="entry name" value="EF-hand-dom_pair"/>
</dbReference>
<dbReference type="Pfam" id="PF13499">
    <property type="entry name" value="EF-hand_7"/>
    <property type="match status" value="1"/>
</dbReference>
<sequence length="323" mass="36867">MNSTESSWRSSPVTMGGRFCASFIPFFSIIEGLVFAVANFCSIHRTHHHRKLRYGLRELTQLAGETQCNVFCFVDLLGRGGFWLVGIYMNVLQSRIKLTDCWYAVTVNEVEALYELFKKLSSSIIDDGLIHKEELQLALLKSPCGQNLFLDRVFYLFDERKNGAIEFDEFVRALSVFHPYAPMEDKIDFAFRLYDLRQTGFIEREDVKQMVIATLMESEMDLSDDLLEAIIDKTFVDADADRDGKIRMSLQYFRVLSSILRLRTENLKVFSQGLLRGDLELHFSQGCCQLHSISIVTGDGEGAIPFSQSKQDQNSSITQVPCL</sequence>
<keyword evidence="3" id="KW-0106">Calcium</keyword>
<feature type="domain" description="EF-hand" evidence="5">
    <location>
        <begin position="182"/>
        <end position="217"/>
    </location>
</feature>
<dbReference type="GO" id="GO:0005509">
    <property type="term" value="F:calcium ion binding"/>
    <property type="evidence" value="ECO:0007669"/>
    <property type="project" value="UniProtKB-UniRule"/>
</dbReference>
<dbReference type="AlphaFoldDB" id="A0A438EXC5"/>
<dbReference type="Proteomes" id="UP000288805">
    <property type="component" value="Unassembled WGS sequence"/>
</dbReference>
<dbReference type="PANTHER" id="PTHR23056:SF26">
    <property type="entry name" value="CALCINEURIN B-LIKE PROTEIN 10"/>
    <property type="match status" value="1"/>
</dbReference>
<evidence type="ECO:0000256" key="3">
    <source>
        <dbReference type="RuleBase" id="RU369080"/>
    </source>
</evidence>
<dbReference type="SUPFAM" id="SSF47473">
    <property type="entry name" value="EF-hand"/>
    <property type="match status" value="1"/>
</dbReference>
<organism evidence="6 7">
    <name type="scientific">Vitis vinifera</name>
    <name type="common">Grape</name>
    <dbReference type="NCBI Taxonomy" id="29760"/>
    <lineage>
        <taxon>Eukaryota</taxon>
        <taxon>Viridiplantae</taxon>
        <taxon>Streptophyta</taxon>
        <taxon>Embryophyta</taxon>
        <taxon>Tracheophyta</taxon>
        <taxon>Spermatophyta</taxon>
        <taxon>Magnoliopsida</taxon>
        <taxon>eudicotyledons</taxon>
        <taxon>Gunneridae</taxon>
        <taxon>Pentapetalae</taxon>
        <taxon>rosids</taxon>
        <taxon>Vitales</taxon>
        <taxon>Vitaceae</taxon>
        <taxon>Viteae</taxon>
        <taxon>Vitis</taxon>
    </lineage>
</organism>
<evidence type="ECO:0000259" key="5">
    <source>
        <dbReference type="PROSITE" id="PS50222"/>
    </source>
</evidence>
<dbReference type="FunFam" id="1.10.238.10:FF:000073">
    <property type="entry name" value="calcineurin B-like protein 3"/>
    <property type="match status" value="1"/>
</dbReference>
<evidence type="ECO:0000256" key="1">
    <source>
        <dbReference type="ARBA" id="ARBA00022737"/>
    </source>
</evidence>